<dbReference type="EMBL" id="BTSX01000005">
    <property type="protein sequence ID" value="GMT00230.1"/>
    <property type="molecule type" value="Genomic_DNA"/>
</dbReference>
<proteinExistence type="predicted"/>
<sequence length="91" mass="10345">MQIDSDSLLSNETRRLSPRRSKLASSISLRMLTRLRISPFQSTIGRIQSQSRSRMEFVSLFPPSSSVMYEQTAALPSLILVFTRVSVLRLN</sequence>
<reference evidence="1" key="1">
    <citation type="submission" date="2023-10" db="EMBL/GenBank/DDBJ databases">
        <title>Genome assembly of Pristionchus species.</title>
        <authorList>
            <person name="Yoshida K."/>
            <person name="Sommer R.J."/>
        </authorList>
    </citation>
    <scope>NUCLEOTIDE SEQUENCE</scope>
    <source>
        <strain evidence="1">RS0144</strain>
    </source>
</reference>
<protein>
    <submittedName>
        <fullName evidence="1">Uncharacterized protein</fullName>
    </submittedName>
</protein>
<comment type="caution">
    <text evidence="1">The sequence shown here is derived from an EMBL/GenBank/DDBJ whole genome shotgun (WGS) entry which is preliminary data.</text>
</comment>
<evidence type="ECO:0000313" key="1">
    <source>
        <dbReference type="EMBL" id="GMT00230.1"/>
    </source>
</evidence>
<accession>A0AAV5U093</accession>
<evidence type="ECO:0000313" key="2">
    <source>
        <dbReference type="Proteomes" id="UP001432027"/>
    </source>
</evidence>
<gene>
    <name evidence="1" type="ORF">PENTCL1PPCAC_22404</name>
</gene>
<name>A0AAV5U093_9BILA</name>
<keyword evidence="2" id="KW-1185">Reference proteome</keyword>
<organism evidence="1 2">
    <name type="scientific">Pristionchus entomophagus</name>
    <dbReference type="NCBI Taxonomy" id="358040"/>
    <lineage>
        <taxon>Eukaryota</taxon>
        <taxon>Metazoa</taxon>
        <taxon>Ecdysozoa</taxon>
        <taxon>Nematoda</taxon>
        <taxon>Chromadorea</taxon>
        <taxon>Rhabditida</taxon>
        <taxon>Rhabditina</taxon>
        <taxon>Diplogasteromorpha</taxon>
        <taxon>Diplogasteroidea</taxon>
        <taxon>Neodiplogasteridae</taxon>
        <taxon>Pristionchus</taxon>
    </lineage>
</organism>
<dbReference type="AlphaFoldDB" id="A0AAV5U093"/>
<dbReference type="Proteomes" id="UP001432027">
    <property type="component" value="Unassembled WGS sequence"/>
</dbReference>